<dbReference type="AlphaFoldDB" id="A0A2V2XNE3"/>
<dbReference type="VEuPathDB" id="TriTrypDB:TcYC6_0070360"/>
<comment type="caution">
    <text evidence="2">The sequence shown here is derived from an EMBL/GenBank/DDBJ whole genome shotgun (WGS) entry which is preliminary data.</text>
</comment>
<evidence type="ECO:0000313" key="3">
    <source>
        <dbReference type="Proteomes" id="UP000246078"/>
    </source>
</evidence>
<dbReference type="VEuPathDB" id="TriTrypDB:TcG_04693"/>
<dbReference type="VEuPathDB" id="TriTrypDB:TcBrA4_0061150"/>
<reference evidence="2 3" key="1">
    <citation type="journal article" date="2018" name="Microb. Genom.">
        <title>Expanding an expanded genome: long-read sequencing of Trypanosoma cruzi.</title>
        <authorList>
            <person name="Berna L."/>
            <person name="Rodriguez M."/>
            <person name="Chiribao M.L."/>
            <person name="Parodi-Talice A."/>
            <person name="Pita S."/>
            <person name="Rijo G."/>
            <person name="Alvarez-Valin F."/>
            <person name="Robello C."/>
        </authorList>
    </citation>
    <scope>NUCLEOTIDE SEQUENCE [LARGE SCALE GENOMIC DNA]</scope>
    <source>
        <strain evidence="2 3">TCC</strain>
    </source>
</reference>
<organism evidence="2 3">
    <name type="scientific">Trypanosoma cruzi</name>
    <dbReference type="NCBI Taxonomy" id="5693"/>
    <lineage>
        <taxon>Eukaryota</taxon>
        <taxon>Discoba</taxon>
        <taxon>Euglenozoa</taxon>
        <taxon>Kinetoplastea</taxon>
        <taxon>Metakinetoplastina</taxon>
        <taxon>Trypanosomatida</taxon>
        <taxon>Trypanosomatidae</taxon>
        <taxon>Trypanosoma</taxon>
        <taxon>Schizotrypanum</taxon>
    </lineage>
</organism>
<dbReference type="VEuPathDB" id="TriTrypDB:ECC02_001306"/>
<feature type="compositionally biased region" description="Low complexity" evidence="1">
    <location>
        <begin position="308"/>
        <end position="319"/>
    </location>
</feature>
<sequence>MPSSNLSADNPKYHIARAVRVASSTSSVGRISADKSKFCKRSGSASSATEVRSATSDVIGSVGRKRIGLSSLDSTRMKNGSADDAILRSQTRQPYFPPPLHPKQVKEFLARMREDEARCTKMHEKVCESKGIAFHPTKRLNCRRRSSMIEQPCNTPQRRPVISCSSTPSRNVRSPMLRRSMGPNEIFRPDPLPVRGKSPTLYGKKSDLQPRAVATATAKIPGARGDKRGENGAGGMPKEAAARRQRPVISVNSTTSVSRNGITATAANNRRVQQGRSTTRQQVRTQQSPSQGTPLHQGLPGVRQPPRSSLSGVISPSSVSPCLKNCRTETAPYIETPAGGKSEVCSPVRLVYDTVDDGSLGLFR</sequence>
<dbReference type="VEuPathDB" id="TriTrypDB:C3747_1g184"/>
<evidence type="ECO:0000313" key="2">
    <source>
        <dbReference type="EMBL" id="PWV22050.1"/>
    </source>
</evidence>
<accession>A0A2V2XNE3</accession>
<dbReference type="VEuPathDB" id="TriTrypDB:TCDM_00071"/>
<feature type="region of interest" description="Disordered" evidence="1">
    <location>
        <begin position="151"/>
        <end position="195"/>
    </location>
</feature>
<dbReference type="OrthoDB" id="252796at2759"/>
<protein>
    <submittedName>
        <fullName evidence="2">Uncharacterized protein</fullName>
    </submittedName>
</protein>
<dbReference type="VEuPathDB" id="TriTrypDB:BCY84_14188"/>
<gene>
    <name evidence="2" type="ORF">C3747_1g184</name>
</gene>
<dbReference type="VEuPathDB" id="TriTrypDB:TCSYLVIO_005747"/>
<dbReference type="VEuPathDB" id="TriTrypDB:TcCL_NonESM00108"/>
<feature type="compositionally biased region" description="Polar residues" evidence="1">
    <location>
        <begin position="151"/>
        <end position="172"/>
    </location>
</feature>
<feature type="compositionally biased region" description="Polar residues" evidence="1">
    <location>
        <begin position="250"/>
        <end position="268"/>
    </location>
</feature>
<dbReference type="Proteomes" id="UP000246078">
    <property type="component" value="Unassembled WGS sequence"/>
</dbReference>
<feature type="compositionally biased region" description="Low complexity" evidence="1">
    <location>
        <begin position="270"/>
        <end position="292"/>
    </location>
</feature>
<dbReference type="VEuPathDB" id="TriTrypDB:Tc_MARK_4371"/>
<dbReference type="OMA" id="HRIVCEQ"/>
<name>A0A2V2XNE3_TRYCR</name>
<evidence type="ECO:0000256" key="1">
    <source>
        <dbReference type="SAM" id="MobiDB-lite"/>
    </source>
</evidence>
<dbReference type="EMBL" id="PRFC01000001">
    <property type="protein sequence ID" value="PWV22050.1"/>
    <property type="molecule type" value="Genomic_DNA"/>
</dbReference>
<proteinExistence type="predicted"/>
<dbReference type="VEuPathDB" id="TriTrypDB:TcCLB.508461.146"/>
<feature type="region of interest" description="Disordered" evidence="1">
    <location>
        <begin position="215"/>
        <end position="319"/>
    </location>
</feature>